<dbReference type="NCBIfam" id="TIGR01414">
    <property type="entry name" value="autotrans_barl"/>
    <property type="match status" value="1"/>
</dbReference>
<proteinExistence type="predicted"/>
<dbReference type="GO" id="GO:0019867">
    <property type="term" value="C:outer membrane"/>
    <property type="evidence" value="ECO:0007669"/>
    <property type="project" value="InterPro"/>
</dbReference>
<comment type="caution">
    <text evidence="3">The sequence shown here is derived from an EMBL/GenBank/DDBJ whole genome shotgun (WGS) entry which is preliminary data.</text>
</comment>
<protein>
    <recommendedName>
        <fullName evidence="2">Outer membrane protein beta-barrel domain-containing protein</fullName>
    </recommendedName>
</protein>
<dbReference type="EMBL" id="BBSC01000004">
    <property type="protein sequence ID" value="GAM75745.1"/>
    <property type="molecule type" value="Genomic_DNA"/>
</dbReference>
<dbReference type="Pfam" id="PF13505">
    <property type="entry name" value="OMP_b-brl"/>
    <property type="match status" value="1"/>
</dbReference>
<dbReference type="Gene3D" id="2.40.160.20">
    <property type="match status" value="1"/>
</dbReference>
<reference evidence="3 4" key="1">
    <citation type="submission" date="2015-01" db="EMBL/GenBank/DDBJ databases">
        <title>Vibrio sp. C94 JCM 19241 whole genome shotgun sequence.</title>
        <authorList>
            <person name="Sawabe T."/>
            <person name="Meirelles P."/>
            <person name="Feng G."/>
            <person name="Sayaka M."/>
            <person name="Hattori M."/>
            <person name="Ohkuma M."/>
        </authorList>
    </citation>
    <scope>NUCLEOTIDE SEQUENCE [LARGE SCALE GENOMIC DNA]</scope>
    <source>
        <strain evidence="4">JCM 19241</strain>
    </source>
</reference>
<feature type="domain" description="Outer membrane protein beta-barrel" evidence="2">
    <location>
        <begin position="12"/>
        <end position="179"/>
    </location>
</feature>
<dbReference type="SUPFAM" id="SSF56925">
    <property type="entry name" value="OMPA-like"/>
    <property type="match status" value="1"/>
</dbReference>
<dbReference type="AlphaFoldDB" id="A0A0B8Q7U2"/>
<dbReference type="InterPro" id="IPR006315">
    <property type="entry name" value="OM_autotransptr_brl_dom"/>
</dbReference>
<evidence type="ECO:0000259" key="2">
    <source>
        <dbReference type="Pfam" id="PF13505"/>
    </source>
</evidence>
<dbReference type="InterPro" id="IPR027385">
    <property type="entry name" value="Beta-barrel_OMP"/>
</dbReference>
<evidence type="ECO:0000313" key="4">
    <source>
        <dbReference type="Proteomes" id="UP000031666"/>
    </source>
</evidence>
<sequence length="179" mass="19605">MAFASFANAGTVSDLFDGVSVGAGYINESGSEGGIKGESDRSDGFEIYSQAPINDYLFVDSRYSWTQEDFEGVTYPGGSAQKTADLKRTHFQTSLGAGYPFQVSQSIQLKPFVKTGWSWDKSKLDSIFGYLGSKSDNSFTLGTGVEAQFGHHFVSTVNYTKETSGFKMEQVSFDLGYRF</sequence>
<keyword evidence="1" id="KW-0732">Signal</keyword>
<evidence type="ECO:0000313" key="3">
    <source>
        <dbReference type="EMBL" id="GAM75745.1"/>
    </source>
</evidence>
<dbReference type="Proteomes" id="UP000031666">
    <property type="component" value="Unassembled WGS sequence"/>
</dbReference>
<gene>
    <name evidence="3" type="ORF">JCM19241_3657</name>
</gene>
<organism evidence="3 4">
    <name type="scientific">Vibrio ishigakensis</name>
    <dbReference type="NCBI Taxonomy" id="1481914"/>
    <lineage>
        <taxon>Bacteria</taxon>
        <taxon>Pseudomonadati</taxon>
        <taxon>Pseudomonadota</taxon>
        <taxon>Gammaproteobacteria</taxon>
        <taxon>Vibrionales</taxon>
        <taxon>Vibrionaceae</taxon>
        <taxon>Vibrio</taxon>
    </lineage>
</organism>
<reference evidence="3 4" key="2">
    <citation type="submission" date="2015-01" db="EMBL/GenBank/DDBJ databases">
        <authorList>
            <consortium name="NBRP consortium"/>
            <person name="Sawabe T."/>
            <person name="Meirelles P."/>
            <person name="Feng G."/>
            <person name="Sayaka M."/>
            <person name="Hattori M."/>
            <person name="Ohkuma M."/>
        </authorList>
    </citation>
    <scope>NUCLEOTIDE SEQUENCE [LARGE SCALE GENOMIC DNA]</scope>
    <source>
        <strain evidence="4">JCM 19241</strain>
    </source>
</reference>
<dbReference type="InterPro" id="IPR011250">
    <property type="entry name" value="OMP/PagP_B-barrel"/>
</dbReference>
<accession>A0A0B8Q7U2</accession>
<evidence type="ECO:0000256" key="1">
    <source>
        <dbReference type="ARBA" id="ARBA00022729"/>
    </source>
</evidence>
<name>A0A0B8Q7U2_9VIBR</name>